<proteinExistence type="predicted"/>
<dbReference type="EMBL" id="AHZU02001476">
    <property type="protein sequence ID" value="KFG31982.1"/>
    <property type="molecule type" value="Genomic_DNA"/>
</dbReference>
<evidence type="ECO:0000313" key="3">
    <source>
        <dbReference type="Proteomes" id="UP000028837"/>
    </source>
</evidence>
<protein>
    <submittedName>
        <fullName evidence="2">Uncharacterized protein</fullName>
    </submittedName>
</protein>
<gene>
    <name evidence="2" type="ORF">TGDOM2_294310</name>
</gene>
<dbReference type="OrthoDB" id="354856at2759"/>
<dbReference type="VEuPathDB" id="ToxoDB:TGDOM2_294310"/>
<name>A0A086JIL4_TOXGO</name>
<accession>A0A086JIL4</accession>
<comment type="caution">
    <text evidence="2">The sequence shown here is derived from an EMBL/GenBank/DDBJ whole genome shotgun (WGS) entry which is preliminary data.</text>
</comment>
<feature type="region of interest" description="Disordered" evidence="1">
    <location>
        <begin position="315"/>
        <end position="342"/>
    </location>
</feature>
<sequence>MAIRHFVRASVPSSTKSISVRFMHSAPECVRVPSLSSTSSVFSEDPGTWEGQREKPEFVAGLGEGAAEWRARFPCCGTSRREHSGVDKAMDYESHNWKAIWDKHASRRGSDIAERRTSSHYSSNGHTCGPSFFFREFSWTSARARQDWHNWHCEREGLGLQALAVRSQYTESLVEPCDAIRKLCWWGGGRCSENPDFQGKDAAVRHNWQTSEEADRLTTTSMLKGAFLSSSSASAETVFHSRNLPLRKNREESLEDPRITLVPSSVPQRSRCSATTSESWGFLGSAMLPYGIFRPRPGFRDETVSLPVVKIEHPEQQSGPFKQPNGAEPATDVTGTPDESVRPEYRCNKVRTDKKERKRAFPQRGFWKKQNFLQVKNNTVRLAFAVQGVDLLKLKRLRWGEVRKGNTGWWTDDYRSPKVSGPSK</sequence>
<organism evidence="2 3">
    <name type="scientific">Toxoplasma gondii GAB2-2007-GAL-DOM2</name>
    <dbReference type="NCBI Taxonomy" id="1130820"/>
    <lineage>
        <taxon>Eukaryota</taxon>
        <taxon>Sar</taxon>
        <taxon>Alveolata</taxon>
        <taxon>Apicomplexa</taxon>
        <taxon>Conoidasida</taxon>
        <taxon>Coccidia</taxon>
        <taxon>Eucoccidiorida</taxon>
        <taxon>Eimeriorina</taxon>
        <taxon>Sarcocystidae</taxon>
        <taxon>Toxoplasma</taxon>
    </lineage>
</organism>
<dbReference type="AlphaFoldDB" id="A0A086JIL4"/>
<evidence type="ECO:0000256" key="1">
    <source>
        <dbReference type="SAM" id="MobiDB-lite"/>
    </source>
</evidence>
<dbReference type="Proteomes" id="UP000028837">
    <property type="component" value="Unassembled WGS sequence"/>
</dbReference>
<evidence type="ECO:0000313" key="2">
    <source>
        <dbReference type="EMBL" id="KFG31982.1"/>
    </source>
</evidence>
<reference evidence="2 3" key="1">
    <citation type="submission" date="2014-02" db="EMBL/GenBank/DDBJ databases">
        <authorList>
            <person name="Sibley D."/>
            <person name="Venepally P."/>
            <person name="Karamycheva S."/>
            <person name="Hadjithomas M."/>
            <person name="Khan A."/>
            <person name="Brunk B."/>
            <person name="Roos D."/>
            <person name="Caler E."/>
            <person name="Lorenzi H."/>
        </authorList>
    </citation>
    <scope>NUCLEOTIDE SEQUENCE [LARGE SCALE GENOMIC DNA]</scope>
    <source>
        <strain evidence="2 3">GAB2-2007-GAL-DOM2</strain>
    </source>
</reference>